<sequence length="51" mass="5714">MDSWRYDAHIARRHPGRPMNAPHRKTAAAGAFARDACLRTATPAPDDLFPR</sequence>
<name>A0AAW9CYL4_BURTH</name>
<reference evidence="1" key="1">
    <citation type="submission" date="2018-08" db="EMBL/GenBank/DDBJ databases">
        <title>Identification of Burkholderia cepacia strains that express a Burkholderia pseudomallei-like capsular polysaccharide.</title>
        <authorList>
            <person name="Burtnick M.N."/>
            <person name="Vongsouvath M."/>
            <person name="Newton P."/>
            <person name="Wuthiekanun V."/>
            <person name="Limmathurotsakul D."/>
            <person name="Brett P.J."/>
            <person name="Chantratita N."/>
            <person name="Dance D.A."/>
        </authorList>
    </citation>
    <scope>NUCLEOTIDE SEQUENCE</scope>
    <source>
        <strain evidence="1">SBXCC001</strain>
    </source>
</reference>
<organism evidence="1 2">
    <name type="scientific">Burkholderia thailandensis</name>
    <dbReference type="NCBI Taxonomy" id="57975"/>
    <lineage>
        <taxon>Bacteria</taxon>
        <taxon>Pseudomonadati</taxon>
        <taxon>Pseudomonadota</taxon>
        <taxon>Betaproteobacteria</taxon>
        <taxon>Burkholderiales</taxon>
        <taxon>Burkholderiaceae</taxon>
        <taxon>Burkholderia</taxon>
        <taxon>pseudomallei group</taxon>
    </lineage>
</organism>
<evidence type="ECO:0000313" key="1">
    <source>
        <dbReference type="EMBL" id="MDW9252834.1"/>
    </source>
</evidence>
<accession>A0AAW9CYL4</accession>
<proteinExistence type="predicted"/>
<dbReference type="Proteomes" id="UP001272137">
    <property type="component" value="Unassembled WGS sequence"/>
</dbReference>
<evidence type="ECO:0000313" key="2">
    <source>
        <dbReference type="Proteomes" id="UP001272137"/>
    </source>
</evidence>
<dbReference type="AlphaFoldDB" id="A0AAW9CYL4"/>
<protein>
    <submittedName>
        <fullName evidence="1">Uncharacterized protein</fullName>
    </submittedName>
</protein>
<comment type="caution">
    <text evidence="1">The sequence shown here is derived from an EMBL/GenBank/DDBJ whole genome shotgun (WGS) entry which is preliminary data.</text>
</comment>
<dbReference type="EMBL" id="QXCT01000001">
    <property type="protein sequence ID" value="MDW9252834.1"/>
    <property type="molecule type" value="Genomic_DNA"/>
</dbReference>
<gene>
    <name evidence="1" type="ORF">C7S16_6011</name>
</gene>